<dbReference type="SUPFAM" id="SSF47413">
    <property type="entry name" value="lambda repressor-like DNA-binding domains"/>
    <property type="match status" value="1"/>
</dbReference>
<dbReference type="InterPro" id="IPR001387">
    <property type="entry name" value="Cro/C1-type_HTH"/>
</dbReference>
<dbReference type="PROSITE" id="PS50943">
    <property type="entry name" value="HTH_CROC1"/>
    <property type="match status" value="1"/>
</dbReference>
<organism evidence="2 3">
    <name type="scientific">Nocardiopsis mwathae</name>
    <dbReference type="NCBI Taxonomy" id="1472723"/>
    <lineage>
        <taxon>Bacteria</taxon>
        <taxon>Bacillati</taxon>
        <taxon>Actinomycetota</taxon>
        <taxon>Actinomycetes</taxon>
        <taxon>Streptosporangiales</taxon>
        <taxon>Nocardiopsidaceae</taxon>
        <taxon>Nocardiopsis</taxon>
    </lineage>
</organism>
<dbReference type="Proteomes" id="UP000546642">
    <property type="component" value="Unassembled WGS sequence"/>
</dbReference>
<name>A0A7W9YLG2_9ACTN</name>
<evidence type="ECO:0000313" key="3">
    <source>
        <dbReference type="Proteomes" id="UP000546642"/>
    </source>
</evidence>
<feature type="domain" description="HTH cro/C1-type" evidence="1">
    <location>
        <begin position="34"/>
        <end position="80"/>
    </location>
</feature>
<evidence type="ECO:0000313" key="2">
    <source>
        <dbReference type="EMBL" id="MBB6174324.1"/>
    </source>
</evidence>
<dbReference type="Gene3D" id="1.10.260.40">
    <property type="entry name" value="lambda repressor-like DNA-binding domains"/>
    <property type="match status" value="1"/>
</dbReference>
<reference evidence="2 3" key="1">
    <citation type="submission" date="2020-08" db="EMBL/GenBank/DDBJ databases">
        <title>Sequencing the genomes of 1000 actinobacteria strains.</title>
        <authorList>
            <person name="Klenk H.-P."/>
        </authorList>
    </citation>
    <scope>NUCLEOTIDE SEQUENCE [LARGE SCALE GENOMIC DNA]</scope>
    <source>
        <strain evidence="2 3">DSM 46659</strain>
    </source>
</reference>
<comment type="caution">
    <text evidence="2">The sequence shown here is derived from an EMBL/GenBank/DDBJ whole genome shotgun (WGS) entry which is preliminary data.</text>
</comment>
<dbReference type="RefSeq" id="WP_184078285.1">
    <property type="nucleotide sequence ID" value="NZ_JACHDS010000001.1"/>
</dbReference>
<protein>
    <submittedName>
        <fullName evidence="2">Transcriptional regulator with XRE-family HTH domain</fullName>
    </submittedName>
</protein>
<dbReference type="InterPro" id="IPR010982">
    <property type="entry name" value="Lambda_DNA-bd_dom_sf"/>
</dbReference>
<sequence>MADSMTDEQDTFAARLQRLFHVVPRPPEKGGGSYSVAEVASGVGVSRQHLYDLLSGKKQRPAWELVNNIANFFGVSVVYFGDDTAAEEYAQQLELLVALGKSDVKDIALRLGQLSPQHRGLLMNMMEQLQSLEQDDADQD</sequence>
<gene>
    <name evidence="2" type="ORF">HNR23_004384</name>
</gene>
<dbReference type="AlphaFoldDB" id="A0A7W9YLG2"/>
<evidence type="ECO:0000259" key="1">
    <source>
        <dbReference type="PROSITE" id="PS50943"/>
    </source>
</evidence>
<keyword evidence="3" id="KW-1185">Reference proteome</keyword>
<dbReference type="Pfam" id="PF13560">
    <property type="entry name" value="HTH_31"/>
    <property type="match status" value="1"/>
</dbReference>
<dbReference type="EMBL" id="JACHDS010000001">
    <property type="protein sequence ID" value="MBB6174324.1"/>
    <property type="molecule type" value="Genomic_DNA"/>
</dbReference>
<dbReference type="SMART" id="SM00530">
    <property type="entry name" value="HTH_XRE"/>
    <property type="match status" value="1"/>
</dbReference>
<dbReference type="GO" id="GO:0003677">
    <property type="term" value="F:DNA binding"/>
    <property type="evidence" value="ECO:0007669"/>
    <property type="project" value="InterPro"/>
</dbReference>
<accession>A0A7W9YLG2</accession>
<dbReference type="CDD" id="cd00093">
    <property type="entry name" value="HTH_XRE"/>
    <property type="match status" value="1"/>
</dbReference>
<proteinExistence type="predicted"/>